<dbReference type="InterPro" id="IPR005331">
    <property type="entry name" value="Sulfotransferase"/>
</dbReference>
<dbReference type="GO" id="GO:0008146">
    <property type="term" value="F:sulfotransferase activity"/>
    <property type="evidence" value="ECO:0007669"/>
    <property type="project" value="InterPro"/>
</dbReference>
<dbReference type="PANTHER" id="PTHR12137:SF54">
    <property type="entry name" value="CARBOHYDRATE SULFOTRANSFERASE"/>
    <property type="match status" value="1"/>
</dbReference>
<comment type="subcellular location">
    <subcellularLocation>
        <location evidence="1 9">Golgi apparatus membrane</location>
        <topology evidence="1 9">Single-pass type II membrane protein</topology>
    </subcellularLocation>
</comment>
<evidence type="ECO:0000256" key="3">
    <source>
        <dbReference type="ARBA" id="ARBA00022679"/>
    </source>
</evidence>
<name>A0A8J2RZT5_9CRUS</name>
<organism evidence="10 11">
    <name type="scientific">Daphnia galeata</name>
    <dbReference type="NCBI Taxonomy" id="27404"/>
    <lineage>
        <taxon>Eukaryota</taxon>
        <taxon>Metazoa</taxon>
        <taxon>Ecdysozoa</taxon>
        <taxon>Arthropoda</taxon>
        <taxon>Crustacea</taxon>
        <taxon>Branchiopoda</taxon>
        <taxon>Diplostraca</taxon>
        <taxon>Cladocera</taxon>
        <taxon>Anomopoda</taxon>
        <taxon>Daphniidae</taxon>
        <taxon>Daphnia</taxon>
    </lineage>
</organism>
<evidence type="ECO:0000256" key="1">
    <source>
        <dbReference type="ARBA" id="ARBA00004323"/>
    </source>
</evidence>
<sequence length="333" mass="38794">MRLTPSRIVYAFLSVIVFILVLQSLHTITNGYFHDTASSIPMEEIEQRMAQRLKQVAKTCVKYNIQPNSINIADYSIPHPPAPQYSVLYYLHPKKKAIYCPIYKAASTSMLHWLLTMKNIDAEFEMKKGINRQISQVARQHFPSIDYPAADVLMKESKKWMVVRHPFERILSAYRDKLENSTINRQDGTLHFYEKYGRKIVGKYRGKSPNEDIKIEPTFKEFVSYLIDTDLTLYADDHWIPYYLFCTPCLIDYDVIIQFETLQQDVQLLLNLLGEKSGGPPLKTSKTAGRRSKSELIKSYYNQLDSQTILKLYDKYKIDFELFGYSIDGYLSI</sequence>
<gene>
    <name evidence="10" type="ORF">DGAL_LOCUS9678</name>
</gene>
<dbReference type="Pfam" id="PF03567">
    <property type="entry name" value="Sulfotransfer_2"/>
    <property type="match status" value="1"/>
</dbReference>
<keyword evidence="7" id="KW-0472">Membrane</keyword>
<dbReference type="GO" id="GO:0000139">
    <property type="term" value="C:Golgi membrane"/>
    <property type="evidence" value="ECO:0007669"/>
    <property type="project" value="UniProtKB-SubCell"/>
</dbReference>
<evidence type="ECO:0000256" key="5">
    <source>
        <dbReference type="ARBA" id="ARBA00022989"/>
    </source>
</evidence>
<protein>
    <recommendedName>
        <fullName evidence="9">Carbohydrate sulfotransferase</fullName>
        <ecNumber evidence="9">2.8.2.-</ecNumber>
    </recommendedName>
</protein>
<dbReference type="PANTHER" id="PTHR12137">
    <property type="entry name" value="CARBOHYDRATE SULFOTRANSFERASE"/>
    <property type="match status" value="1"/>
</dbReference>
<keyword evidence="11" id="KW-1185">Reference proteome</keyword>
<dbReference type="GO" id="GO:0016051">
    <property type="term" value="P:carbohydrate biosynthetic process"/>
    <property type="evidence" value="ECO:0007669"/>
    <property type="project" value="InterPro"/>
</dbReference>
<comment type="similarity">
    <text evidence="2 9">Belongs to the sulfotransferase 2 family.</text>
</comment>
<evidence type="ECO:0000256" key="4">
    <source>
        <dbReference type="ARBA" id="ARBA00022692"/>
    </source>
</evidence>
<reference evidence="10" key="1">
    <citation type="submission" date="2021-11" db="EMBL/GenBank/DDBJ databases">
        <authorList>
            <person name="Schell T."/>
        </authorList>
    </citation>
    <scope>NUCLEOTIDE SEQUENCE</scope>
    <source>
        <strain evidence="10">M5</strain>
    </source>
</reference>
<dbReference type="AlphaFoldDB" id="A0A8J2RZT5"/>
<evidence type="ECO:0000256" key="9">
    <source>
        <dbReference type="RuleBase" id="RU364020"/>
    </source>
</evidence>
<keyword evidence="4" id="KW-0812">Transmembrane</keyword>
<evidence type="ECO:0000313" key="10">
    <source>
        <dbReference type="EMBL" id="CAH0106523.1"/>
    </source>
</evidence>
<keyword evidence="6 9" id="KW-0333">Golgi apparatus</keyword>
<keyword evidence="9" id="KW-0735">Signal-anchor</keyword>
<dbReference type="EMBL" id="CAKKLH010000223">
    <property type="protein sequence ID" value="CAH0106523.1"/>
    <property type="molecule type" value="Genomic_DNA"/>
</dbReference>
<proteinExistence type="inferred from homology"/>
<dbReference type="EC" id="2.8.2.-" evidence="9"/>
<comment type="caution">
    <text evidence="10">The sequence shown here is derived from an EMBL/GenBank/DDBJ whole genome shotgun (WGS) entry which is preliminary data.</text>
</comment>
<accession>A0A8J2RZT5</accession>
<keyword evidence="9" id="KW-0119">Carbohydrate metabolism</keyword>
<evidence type="ECO:0000256" key="6">
    <source>
        <dbReference type="ARBA" id="ARBA00023034"/>
    </source>
</evidence>
<dbReference type="Proteomes" id="UP000789390">
    <property type="component" value="Unassembled WGS sequence"/>
</dbReference>
<evidence type="ECO:0000256" key="2">
    <source>
        <dbReference type="ARBA" id="ARBA00006339"/>
    </source>
</evidence>
<evidence type="ECO:0000313" key="11">
    <source>
        <dbReference type="Proteomes" id="UP000789390"/>
    </source>
</evidence>
<keyword evidence="3 9" id="KW-0808">Transferase</keyword>
<dbReference type="OrthoDB" id="2019940at2759"/>
<dbReference type="InterPro" id="IPR018011">
    <property type="entry name" value="Carb_sulfotrans_8-10"/>
</dbReference>
<keyword evidence="5" id="KW-1133">Transmembrane helix</keyword>
<evidence type="ECO:0000256" key="7">
    <source>
        <dbReference type="ARBA" id="ARBA00023136"/>
    </source>
</evidence>
<keyword evidence="8 9" id="KW-0325">Glycoprotein</keyword>
<evidence type="ECO:0000256" key="8">
    <source>
        <dbReference type="ARBA" id="ARBA00023180"/>
    </source>
</evidence>